<accession>A0A1Z3UCN3</accession>
<dbReference type="KEGG" id="bvc:CEP68_02045"/>
<organism evidence="1 2">
    <name type="scientific">Brevundimonas vesicularis</name>
    <name type="common">Pseudomonas vesicularis</name>
    <dbReference type="NCBI Taxonomy" id="41276"/>
    <lineage>
        <taxon>Bacteria</taxon>
        <taxon>Pseudomonadati</taxon>
        <taxon>Pseudomonadota</taxon>
        <taxon>Alphaproteobacteria</taxon>
        <taxon>Caulobacterales</taxon>
        <taxon>Caulobacteraceae</taxon>
        <taxon>Brevundimonas</taxon>
    </lineage>
</organism>
<dbReference type="EMBL" id="CP022048">
    <property type="protein sequence ID" value="ASE41053.1"/>
    <property type="molecule type" value="Genomic_DNA"/>
</dbReference>
<evidence type="ECO:0000313" key="1">
    <source>
        <dbReference type="EMBL" id="ASE41053.1"/>
    </source>
</evidence>
<evidence type="ECO:0000313" key="2">
    <source>
        <dbReference type="Proteomes" id="UP000197050"/>
    </source>
</evidence>
<name>A0A1Z3UCN3_BREVE</name>
<proteinExistence type="predicted"/>
<reference evidence="2" key="1">
    <citation type="submission" date="2017-06" db="EMBL/GenBank/DDBJ databases">
        <title>FDA dAtabase for Regulatory Grade micrObial Sequences (FDA-ARGOS): Supporting development and validation of Infectious Disease Dx tests.</title>
        <authorList>
            <person name="Minogue T."/>
            <person name="Wolcott M."/>
            <person name="Wasieloski L."/>
            <person name="Aguilar W."/>
            <person name="Moore D."/>
            <person name="Tallon L."/>
            <person name="Sadzewicz L."/>
            <person name="Sengamalay N."/>
            <person name="Ott S."/>
            <person name="Godinez A."/>
            <person name="Nagaraj S."/>
            <person name="Nadendla S."/>
            <person name="Geyer C."/>
            <person name="Sichtig H."/>
        </authorList>
    </citation>
    <scope>NUCLEOTIDE SEQUENCE [LARGE SCALE GENOMIC DNA]</scope>
    <source>
        <strain evidence="2">FDAARGOS_289</strain>
    </source>
</reference>
<protein>
    <submittedName>
        <fullName evidence="1">Uncharacterized protein</fullName>
    </submittedName>
</protein>
<gene>
    <name evidence="1" type="ORF">CEP68_02045</name>
</gene>
<sequence>MSDSFDTRVSVSLHPANLTKMDGYDDDTRSFLAPTETAFSEAYVGIGRVHDARAAASRNPTWNDEQRLVEVQNLADKVFAGIARSFDSASAALTRSVASLEQELSAPIAAKAAAGVAAEIRAFTKDMDVTERFAFLRQAVADGDEQTLSSVLGAPAYLSGMDKEMQGIFTRQWHERANPQTAKRLKAMKGALDMIGQRSGLVFKELEKAVGAPQAKVQAIKKAKADAERAFVLPQR</sequence>
<dbReference type="AlphaFoldDB" id="A0A1Z3UCN3"/>
<dbReference type="Proteomes" id="UP000197050">
    <property type="component" value="Chromosome"/>
</dbReference>